<dbReference type="GO" id="GO:0000149">
    <property type="term" value="F:SNARE binding"/>
    <property type="evidence" value="ECO:0000318"/>
    <property type="project" value="GO_Central"/>
</dbReference>
<evidence type="ECO:0000313" key="2">
    <source>
        <dbReference type="Proteomes" id="UP000001542"/>
    </source>
</evidence>
<evidence type="ECO:0008006" key="3">
    <source>
        <dbReference type="Google" id="ProtNLM"/>
    </source>
</evidence>
<dbReference type="SMR" id="A2DP88"/>
<sequence length="549" mass="62985">MSEESQFCIQAPSILTEAPIQVPIIGSSHYFSLTPFPVSNPKVPTLTQPFQKINFTKINEICDIYHPFDLNEFNQTQTIYSPKLSQKTYLILLEISHKMVNSGAVKEFCQRMRGLAKTKASILITILAYGHNVYAPIFKKDRNSFFLSTLPDISDNCPLIPEMVYFDLNIQSELFEKYLDLLENLEPETMSFSYGSIIEYFFDFIKDLRNPTLIISSETSDASDTQIEQIIESCKQPHVSFELALFGDVNLPNISKLVKETNTHIRYYGFSQVQLLFFDLIDLIQLPYVRFCCLYAIGTDSVHISKCIGNYCTCIDNRYIFNKLIAGDTMHFFVDIDRNKAKKVPPEIRFVVQYFDANVVRYKRIIPIKIIPSNDSYQISRTLNMNAIVGAATSILAFKTINNEQTEELRNNFEISLKSDYFRTVLDQGTFERLKIAANALKLATTQVGAHEILSRTDEDIFDLLSPLCIFTTNPQQRTILFPDVFRNGSVAIQQKSQYFLCYDEPGTPSTVEITDQMGKCPYLDGCKDPTRDSNYHYWLLAQVMNYVF</sequence>
<organism evidence="1 2">
    <name type="scientific">Trichomonas vaginalis (strain ATCC PRA-98 / G3)</name>
    <dbReference type="NCBI Taxonomy" id="412133"/>
    <lineage>
        <taxon>Eukaryota</taxon>
        <taxon>Metamonada</taxon>
        <taxon>Parabasalia</taxon>
        <taxon>Trichomonadida</taxon>
        <taxon>Trichomonadidae</taxon>
        <taxon>Trichomonas</taxon>
    </lineage>
</organism>
<name>A2DP88_TRIV3</name>
<dbReference type="STRING" id="5722.A2DP88"/>
<dbReference type="EMBL" id="DS113226">
    <property type="protein sequence ID" value="EAY17788.1"/>
    <property type="molecule type" value="Genomic_DNA"/>
</dbReference>
<dbReference type="KEGG" id="tva:4775808"/>
<reference evidence="1" key="1">
    <citation type="submission" date="2006-10" db="EMBL/GenBank/DDBJ databases">
        <authorList>
            <person name="Amadeo P."/>
            <person name="Zhao Q."/>
            <person name="Wortman J."/>
            <person name="Fraser-Liggett C."/>
            <person name="Carlton J."/>
        </authorList>
    </citation>
    <scope>NUCLEOTIDE SEQUENCE</scope>
    <source>
        <strain evidence="1">G3</strain>
    </source>
</reference>
<dbReference type="GO" id="GO:0030127">
    <property type="term" value="C:COPII vesicle coat"/>
    <property type="evidence" value="ECO:0000318"/>
    <property type="project" value="GO_Central"/>
</dbReference>
<keyword evidence="2" id="KW-1185">Reference proteome</keyword>
<dbReference type="VEuPathDB" id="TrichDB:TVAG_016180"/>
<dbReference type="GO" id="GO:0070971">
    <property type="term" value="C:endoplasmic reticulum exit site"/>
    <property type="evidence" value="ECO:0000318"/>
    <property type="project" value="GO_Central"/>
</dbReference>
<dbReference type="OrthoDB" id="2188238at2759"/>
<dbReference type="GO" id="GO:0090110">
    <property type="term" value="P:COPII-coated vesicle cargo loading"/>
    <property type="evidence" value="ECO:0000318"/>
    <property type="project" value="GO_Central"/>
</dbReference>
<dbReference type="AlphaFoldDB" id="A2DP88"/>
<accession>A2DP88</accession>
<proteinExistence type="predicted"/>
<evidence type="ECO:0000313" key="1">
    <source>
        <dbReference type="EMBL" id="EAY17788.1"/>
    </source>
</evidence>
<dbReference type="VEuPathDB" id="TrichDB:TVAGG3_0910460"/>
<protein>
    <recommendedName>
        <fullName evidence="3">Sec23/Sec24 trunk domain containing protein</fullName>
    </recommendedName>
</protein>
<reference evidence="1" key="2">
    <citation type="journal article" date="2007" name="Science">
        <title>Draft genome sequence of the sexually transmitted pathogen Trichomonas vaginalis.</title>
        <authorList>
            <person name="Carlton J.M."/>
            <person name="Hirt R.P."/>
            <person name="Silva J.C."/>
            <person name="Delcher A.L."/>
            <person name="Schatz M."/>
            <person name="Zhao Q."/>
            <person name="Wortman J.R."/>
            <person name="Bidwell S.L."/>
            <person name="Alsmark U.C.M."/>
            <person name="Besteiro S."/>
            <person name="Sicheritz-Ponten T."/>
            <person name="Noel C.J."/>
            <person name="Dacks J.B."/>
            <person name="Foster P.G."/>
            <person name="Simillion C."/>
            <person name="Van de Peer Y."/>
            <person name="Miranda-Saavedra D."/>
            <person name="Barton G.J."/>
            <person name="Westrop G.D."/>
            <person name="Mueller S."/>
            <person name="Dessi D."/>
            <person name="Fiori P.L."/>
            <person name="Ren Q."/>
            <person name="Paulsen I."/>
            <person name="Zhang H."/>
            <person name="Bastida-Corcuera F.D."/>
            <person name="Simoes-Barbosa A."/>
            <person name="Brown M.T."/>
            <person name="Hayes R.D."/>
            <person name="Mukherjee M."/>
            <person name="Okumura C.Y."/>
            <person name="Schneider R."/>
            <person name="Smith A.J."/>
            <person name="Vanacova S."/>
            <person name="Villalvazo M."/>
            <person name="Haas B.J."/>
            <person name="Pertea M."/>
            <person name="Feldblyum T.V."/>
            <person name="Utterback T.R."/>
            <person name="Shu C.L."/>
            <person name="Osoegawa K."/>
            <person name="de Jong P.J."/>
            <person name="Hrdy I."/>
            <person name="Horvathova L."/>
            <person name="Zubacova Z."/>
            <person name="Dolezal P."/>
            <person name="Malik S.B."/>
            <person name="Logsdon J.M. Jr."/>
            <person name="Henze K."/>
            <person name="Gupta A."/>
            <person name="Wang C.C."/>
            <person name="Dunne R.L."/>
            <person name="Upcroft J.A."/>
            <person name="Upcroft P."/>
            <person name="White O."/>
            <person name="Salzberg S.L."/>
            <person name="Tang P."/>
            <person name="Chiu C.-H."/>
            <person name="Lee Y.-S."/>
            <person name="Embley T.M."/>
            <person name="Coombs G.H."/>
            <person name="Mottram J.C."/>
            <person name="Tachezy J."/>
            <person name="Fraser-Liggett C.M."/>
            <person name="Johnson P.J."/>
        </authorList>
    </citation>
    <scope>NUCLEOTIDE SEQUENCE [LARGE SCALE GENOMIC DNA]</scope>
    <source>
        <strain evidence="1">G3</strain>
    </source>
</reference>
<dbReference type="Proteomes" id="UP000001542">
    <property type="component" value="Unassembled WGS sequence"/>
</dbReference>
<dbReference type="InParanoid" id="A2DP88"/>
<dbReference type="GO" id="GO:0008270">
    <property type="term" value="F:zinc ion binding"/>
    <property type="evidence" value="ECO:0000318"/>
    <property type="project" value="GO_Central"/>
</dbReference>
<dbReference type="RefSeq" id="XP_001329923.1">
    <property type="nucleotide sequence ID" value="XM_001329888.1"/>
</dbReference>
<gene>
    <name evidence="1" type="ORF">TVAG_016180</name>
</gene>